<dbReference type="GO" id="GO:0005777">
    <property type="term" value="C:peroxisome"/>
    <property type="evidence" value="ECO:0007669"/>
    <property type="project" value="TreeGrafter"/>
</dbReference>
<evidence type="ECO:0000259" key="8">
    <source>
        <dbReference type="PROSITE" id="PS50290"/>
    </source>
</evidence>
<dbReference type="PROSITE" id="PS51545">
    <property type="entry name" value="PIK_HELICAL"/>
    <property type="match status" value="1"/>
</dbReference>
<dbReference type="Gene3D" id="1.10.1070.11">
    <property type="entry name" value="Phosphatidylinositol 3-/4-kinase, catalytic domain"/>
    <property type="match status" value="1"/>
</dbReference>
<dbReference type="GO" id="GO:0000045">
    <property type="term" value="P:autophagosome assembly"/>
    <property type="evidence" value="ECO:0007669"/>
    <property type="project" value="TreeGrafter"/>
</dbReference>
<dbReference type="Pfam" id="PF00454">
    <property type="entry name" value="PI3_PI4_kinase"/>
    <property type="match status" value="1"/>
</dbReference>
<dbReference type="InterPro" id="IPR036940">
    <property type="entry name" value="PI3/4_kinase_cat_sf"/>
</dbReference>
<dbReference type="SMART" id="SM00146">
    <property type="entry name" value="PI3Kc"/>
    <property type="match status" value="1"/>
</dbReference>
<dbReference type="InterPro" id="IPR011009">
    <property type="entry name" value="Kinase-like_dom_sf"/>
</dbReference>
<comment type="similarity">
    <text evidence="1">Belongs to the PI3/PI4-kinase family. Type III PI4K subfamily.</text>
</comment>
<evidence type="ECO:0000259" key="9">
    <source>
        <dbReference type="PROSITE" id="PS51545"/>
    </source>
</evidence>
<evidence type="ECO:0000256" key="2">
    <source>
        <dbReference type="ARBA" id="ARBA00022679"/>
    </source>
</evidence>
<dbReference type="CDD" id="cd00896">
    <property type="entry name" value="PI3Kc_III"/>
    <property type="match status" value="1"/>
</dbReference>
<keyword evidence="3 7" id="KW-0547">Nucleotide-binding</keyword>
<proteinExistence type="inferred from homology"/>
<protein>
    <recommendedName>
        <fullName evidence="7">Phosphatidylinositol 3-kinase VPS34</fullName>
        <ecNumber evidence="7">2.7.1.137</ecNumber>
    </recommendedName>
</protein>
<dbReference type="CDD" id="cd00870">
    <property type="entry name" value="PI3Ka_III"/>
    <property type="match status" value="1"/>
</dbReference>
<dbReference type="SMART" id="SM00145">
    <property type="entry name" value="PI3Ka"/>
    <property type="match status" value="1"/>
</dbReference>
<evidence type="ECO:0000256" key="6">
    <source>
        <dbReference type="ARBA" id="ARBA00023985"/>
    </source>
</evidence>
<dbReference type="InterPro" id="IPR042236">
    <property type="entry name" value="PI3K_accessory_sf"/>
</dbReference>
<evidence type="ECO:0000256" key="4">
    <source>
        <dbReference type="ARBA" id="ARBA00022777"/>
    </source>
</evidence>
<evidence type="ECO:0000259" key="10">
    <source>
        <dbReference type="PROSITE" id="PS51547"/>
    </source>
</evidence>
<dbReference type="Proteomes" id="UP001145021">
    <property type="component" value="Unassembled WGS sequence"/>
</dbReference>
<dbReference type="EC" id="2.7.1.137" evidence="7"/>
<dbReference type="SUPFAM" id="SSF56112">
    <property type="entry name" value="Protein kinase-like (PK-like)"/>
    <property type="match status" value="1"/>
</dbReference>
<dbReference type="EMBL" id="JANBOH010000040">
    <property type="protein sequence ID" value="KAJ1647047.1"/>
    <property type="molecule type" value="Genomic_DNA"/>
</dbReference>
<dbReference type="SUPFAM" id="SSF48371">
    <property type="entry name" value="ARM repeat"/>
    <property type="match status" value="1"/>
</dbReference>
<name>A0A9W8CLU3_9FUNG</name>
<evidence type="ECO:0000256" key="1">
    <source>
        <dbReference type="ARBA" id="ARBA00006209"/>
    </source>
</evidence>
<dbReference type="GO" id="GO:0016303">
    <property type="term" value="F:1-phosphatidylinositol-3-kinase activity"/>
    <property type="evidence" value="ECO:0007669"/>
    <property type="project" value="UniProtKB-UniRule"/>
</dbReference>
<dbReference type="FunFam" id="1.10.1070.11:FF:000002">
    <property type="entry name" value="Phosphatidylinositol 3-kinase catalytic subunit type 3"/>
    <property type="match status" value="1"/>
</dbReference>
<organism evidence="11 12">
    <name type="scientific">Coemansia asiatica</name>
    <dbReference type="NCBI Taxonomy" id="1052880"/>
    <lineage>
        <taxon>Eukaryota</taxon>
        <taxon>Fungi</taxon>
        <taxon>Fungi incertae sedis</taxon>
        <taxon>Zoopagomycota</taxon>
        <taxon>Kickxellomycotina</taxon>
        <taxon>Kickxellomycetes</taxon>
        <taxon>Kickxellales</taxon>
        <taxon>Kickxellaceae</taxon>
        <taxon>Coemansia</taxon>
    </lineage>
</organism>
<evidence type="ECO:0000256" key="3">
    <source>
        <dbReference type="ARBA" id="ARBA00022741"/>
    </source>
</evidence>
<dbReference type="GO" id="GO:0005768">
    <property type="term" value="C:endosome"/>
    <property type="evidence" value="ECO:0007669"/>
    <property type="project" value="TreeGrafter"/>
</dbReference>
<dbReference type="GO" id="GO:0048015">
    <property type="term" value="P:phosphatidylinositol-mediated signaling"/>
    <property type="evidence" value="ECO:0007669"/>
    <property type="project" value="TreeGrafter"/>
</dbReference>
<dbReference type="PANTHER" id="PTHR10048:SF7">
    <property type="entry name" value="PHOSPHATIDYLINOSITOL 3-KINASE CATALYTIC SUBUNIT TYPE 3"/>
    <property type="match status" value="1"/>
</dbReference>
<dbReference type="GO" id="GO:0034272">
    <property type="term" value="C:phosphatidylinositol 3-kinase complex, class III, type II"/>
    <property type="evidence" value="ECO:0007669"/>
    <property type="project" value="TreeGrafter"/>
</dbReference>
<dbReference type="InterPro" id="IPR002420">
    <property type="entry name" value="PI3K-type_C2_dom"/>
</dbReference>
<sequence length="884" mass="100435">MSYSAVGNGSSNSGVGVGVGSGSREQFVDFSFCESKDINEFVSVRIDNLWGKGERKPSVFGQYNLEDRLRLDGLAFSLPDDCASLDTDENGLPLLFVTVQLESSGIPMSLPLQTKYHRVDDRFEWFEWIRFPTKFSELAIDARVSIVLWEMSGLWKVRQLGACEIRLFQPDSELVQGKQRLCLSQEYGSSGNSQEHSDSGHCRGLESDRLFEVRRRYEDSDIQHVDWLDALALEKVSEIEAKERILSEDLYIHITFPKFDFAVVFGEPRLDDPLVLKPRDPKYCLVFDPEMYRDNPAESKHRRLLRGYRSGSLDRELKPNATIRDQLNTILRYPPGQELADSEKNLIWKFRFYLSTNKRALTKFVRCVDWNDPIEAKQATALLSEWDEISVDDALELLGTDFTAQSVRSYAVTRLRKANDDELVLYLLQLVQAIKFEYLNPAMAQGVEATATINTNNNNASTPAASTANVTVTSSFESSLAGFLIERALKNQTLGNFFYWYLMVECDDRKTGKAYGKVVFQYVNALSNAENGSRVQSMFERQSKLVSDLARISSELQTLKEPRQRKIEWLRSVLADPKNNLVSFAPLALPLDPSVEVIGVQADKASVFKSTMMPLFLHFVKTDGQLYPVIFKIGDDMRQDQLVVQIITLMDRLLRKENLDLRLTPYHVLATRVDQGFSQFIPSQSLAAILAENNNSILAYLRKTSPDPDGTYGVSADAMETYVKSCAGYCVITYLLGVGDRHLDNLLLTPQGHLFHVDYGYILGRDPKPFPPPMKLCKEMVEAMGGMDSLLYQRFKSHCFVAFSILRKSSNLILNLFSLMAHSNIPDIAVAPDQVVAMVQDRFRLDLSEEEAMRYFQTLISDSVRALFPQVIETIHKWAMYWRN</sequence>
<feature type="domain" description="PIK helical" evidence="9">
    <location>
        <begin position="314"/>
        <end position="525"/>
    </location>
</feature>
<feature type="domain" description="PI3K/PI4K catalytic" evidence="8">
    <location>
        <begin position="601"/>
        <end position="868"/>
    </location>
</feature>
<dbReference type="InterPro" id="IPR035892">
    <property type="entry name" value="C2_domain_sf"/>
</dbReference>
<dbReference type="PROSITE" id="PS51547">
    <property type="entry name" value="C2_PI3K"/>
    <property type="match status" value="1"/>
</dbReference>
<comment type="caution">
    <text evidence="11">The sequence shown here is derived from an EMBL/GenBank/DDBJ whole genome shotgun (WGS) entry which is preliminary data.</text>
</comment>
<keyword evidence="2 7" id="KW-0808">Transferase</keyword>
<dbReference type="PROSITE" id="PS00915">
    <property type="entry name" value="PI3_4_KINASE_1"/>
    <property type="match status" value="1"/>
</dbReference>
<reference evidence="11" key="1">
    <citation type="submission" date="2022-07" db="EMBL/GenBank/DDBJ databases">
        <title>Phylogenomic reconstructions and comparative analyses of Kickxellomycotina fungi.</title>
        <authorList>
            <person name="Reynolds N.K."/>
            <person name="Stajich J.E."/>
            <person name="Barry K."/>
            <person name="Grigoriev I.V."/>
            <person name="Crous P."/>
            <person name="Smith M.E."/>
        </authorList>
    </citation>
    <scope>NUCLEOTIDE SEQUENCE</scope>
    <source>
        <strain evidence="11">NBRC 105413</strain>
    </source>
</reference>
<keyword evidence="5 7" id="KW-0067">ATP-binding</keyword>
<accession>A0A9W8CLU3</accession>
<keyword evidence="12" id="KW-1185">Reference proteome</keyword>
<dbReference type="InterPro" id="IPR015433">
    <property type="entry name" value="PI3/4_kinase"/>
</dbReference>
<gene>
    <name evidence="11" type="primary">VPS34</name>
    <name evidence="11" type="ORF">LPJ64_001511</name>
</gene>
<keyword evidence="4 7" id="KW-0418">Kinase</keyword>
<dbReference type="PIRSF" id="PIRSF000587">
    <property type="entry name" value="PI3K_Vps34"/>
    <property type="match status" value="1"/>
</dbReference>
<dbReference type="PROSITE" id="PS00916">
    <property type="entry name" value="PI3_4_KINASE_2"/>
    <property type="match status" value="1"/>
</dbReference>
<dbReference type="InterPro" id="IPR016024">
    <property type="entry name" value="ARM-type_fold"/>
</dbReference>
<comment type="catalytic activity">
    <reaction evidence="6">
        <text>a 1,2-diacyl-sn-glycero-3-phospho-(1D-myo-inositol) + ATP = a 1,2-diacyl-sn-glycero-3-phospho-(1D-myo-inositol-3-phosphate) + ADP + H(+)</text>
        <dbReference type="Rhea" id="RHEA:12709"/>
        <dbReference type="ChEBI" id="CHEBI:15378"/>
        <dbReference type="ChEBI" id="CHEBI:30616"/>
        <dbReference type="ChEBI" id="CHEBI:57880"/>
        <dbReference type="ChEBI" id="CHEBI:58088"/>
        <dbReference type="ChEBI" id="CHEBI:456216"/>
        <dbReference type="EC" id="2.7.1.137"/>
    </reaction>
    <physiologicalReaction direction="left-to-right" evidence="6">
        <dbReference type="Rhea" id="RHEA:12710"/>
    </physiologicalReaction>
</comment>
<dbReference type="PROSITE" id="PS50290">
    <property type="entry name" value="PI3_4_KINASE_3"/>
    <property type="match status" value="1"/>
</dbReference>
<dbReference type="Pfam" id="PF00792">
    <property type="entry name" value="PI3K_C2"/>
    <property type="match status" value="1"/>
</dbReference>
<dbReference type="GO" id="GO:0034271">
    <property type="term" value="C:phosphatidylinositol 3-kinase complex, class III, type I"/>
    <property type="evidence" value="ECO:0007669"/>
    <property type="project" value="TreeGrafter"/>
</dbReference>
<dbReference type="InterPro" id="IPR018936">
    <property type="entry name" value="PI3/4_kinase_CS"/>
</dbReference>
<evidence type="ECO:0000256" key="7">
    <source>
        <dbReference type="PIRNR" id="PIRNR000587"/>
    </source>
</evidence>
<dbReference type="InterPro" id="IPR001263">
    <property type="entry name" value="PI3K_accessory_dom"/>
</dbReference>
<dbReference type="Gene3D" id="3.30.1010.10">
    <property type="entry name" value="Phosphatidylinositol 3-kinase Catalytic Subunit, Chain A, domain 4"/>
    <property type="match status" value="1"/>
</dbReference>
<evidence type="ECO:0000313" key="11">
    <source>
        <dbReference type="EMBL" id="KAJ1647047.1"/>
    </source>
</evidence>
<dbReference type="FunFam" id="3.30.1010.10:FF:000002">
    <property type="entry name" value="Phosphatidylinositol 3-kinase catalytic subunit type 3"/>
    <property type="match status" value="1"/>
</dbReference>
<dbReference type="SUPFAM" id="SSF49562">
    <property type="entry name" value="C2 domain (Calcium/lipid-binding domain, CaLB)"/>
    <property type="match status" value="1"/>
</dbReference>
<dbReference type="Gene3D" id="2.60.40.150">
    <property type="entry name" value="C2 domain"/>
    <property type="match status" value="1"/>
</dbReference>
<dbReference type="InterPro" id="IPR008290">
    <property type="entry name" value="PI3K_Vps34"/>
</dbReference>
<dbReference type="GO" id="GO:0005524">
    <property type="term" value="F:ATP binding"/>
    <property type="evidence" value="ECO:0007669"/>
    <property type="project" value="UniProtKB-UniRule"/>
</dbReference>
<dbReference type="PANTHER" id="PTHR10048">
    <property type="entry name" value="PHOSPHATIDYLINOSITOL KINASE"/>
    <property type="match status" value="1"/>
</dbReference>
<dbReference type="Gene3D" id="1.25.40.70">
    <property type="entry name" value="Phosphatidylinositol 3-kinase, accessory domain (PIK)"/>
    <property type="match status" value="1"/>
</dbReference>
<evidence type="ECO:0000313" key="12">
    <source>
        <dbReference type="Proteomes" id="UP001145021"/>
    </source>
</evidence>
<evidence type="ECO:0000256" key="5">
    <source>
        <dbReference type="ARBA" id="ARBA00022840"/>
    </source>
</evidence>
<dbReference type="GO" id="GO:0006897">
    <property type="term" value="P:endocytosis"/>
    <property type="evidence" value="ECO:0007669"/>
    <property type="project" value="TreeGrafter"/>
</dbReference>
<feature type="domain" description="C2 PI3K-type" evidence="10">
    <location>
        <begin position="65"/>
        <end position="236"/>
    </location>
</feature>
<dbReference type="InterPro" id="IPR057756">
    <property type="entry name" value="PI3-kinase_type3/VPS34_cat"/>
</dbReference>
<dbReference type="GO" id="GO:0000407">
    <property type="term" value="C:phagophore assembly site"/>
    <property type="evidence" value="ECO:0007669"/>
    <property type="project" value="TreeGrafter"/>
</dbReference>
<dbReference type="AlphaFoldDB" id="A0A9W8CLU3"/>
<dbReference type="Pfam" id="PF00613">
    <property type="entry name" value="PI3Ka"/>
    <property type="match status" value="1"/>
</dbReference>
<dbReference type="InterPro" id="IPR000403">
    <property type="entry name" value="PI3/4_kinase_cat_dom"/>
</dbReference>